<evidence type="ECO:0000259" key="4">
    <source>
        <dbReference type="Pfam" id="PF00456"/>
    </source>
</evidence>
<dbReference type="SUPFAM" id="SSF52518">
    <property type="entry name" value="Thiamin diphosphate-binding fold (THDP-binding)"/>
    <property type="match status" value="1"/>
</dbReference>
<comment type="cofactor">
    <cofactor evidence="1">
        <name>thiamine diphosphate</name>
        <dbReference type="ChEBI" id="CHEBI:58937"/>
    </cofactor>
</comment>
<feature type="domain" description="Transketolase N-terminal" evidence="4">
    <location>
        <begin position="9"/>
        <end position="236"/>
    </location>
</feature>
<evidence type="ECO:0000256" key="2">
    <source>
        <dbReference type="ARBA" id="ARBA00007131"/>
    </source>
</evidence>
<reference evidence="6" key="1">
    <citation type="submission" date="2015-07" db="EMBL/GenBank/DDBJ databases">
        <title>Discovery of a poly(ethylene terephthalate assimilation.</title>
        <authorList>
            <person name="Yoshida S."/>
            <person name="Hiraga K."/>
            <person name="Takehana T."/>
            <person name="Taniguchi I."/>
            <person name="Yamaji H."/>
            <person name="Maeda Y."/>
            <person name="Toyohara K."/>
            <person name="Miyamoto K."/>
            <person name="Kimura Y."/>
            <person name="Oda K."/>
        </authorList>
    </citation>
    <scope>NUCLEOTIDE SEQUENCE [LARGE SCALE GENOMIC DNA]</scope>
    <source>
        <strain evidence="6">NBRC 110686 / TISTR 2288 / 201-F6</strain>
    </source>
</reference>
<keyword evidence="5" id="KW-0808">Transferase</keyword>
<reference evidence="5 6" key="2">
    <citation type="journal article" date="2016" name="Science">
        <title>A bacterium that degrades and assimilates poly(ethylene terephthalate).</title>
        <authorList>
            <person name="Yoshida S."/>
            <person name="Hiraga K."/>
            <person name="Takehana T."/>
            <person name="Taniguchi I."/>
            <person name="Yamaji H."/>
            <person name="Maeda Y."/>
            <person name="Toyohara K."/>
            <person name="Miyamoto K."/>
            <person name="Kimura Y."/>
            <person name="Oda K."/>
        </authorList>
    </citation>
    <scope>NUCLEOTIDE SEQUENCE [LARGE SCALE GENOMIC DNA]</scope>
    <source>
        <strain evidence="6">NBRC 110686 / TISTR 2288 / 201-F6</strain>
    </source>
</reference>
<accession>A0A0K8P495</accession>
<dbReference type="Gene3D" id="3.40.50.970">
    <property type="match status" value="1"/>
</dbReference>
<evidence type="ECO:0000256" key="3">
    <source>
        <dbReference type="ARBA" id="ARBA00023052"/>
    </source>
</evidence>
<evidence type="ECO:0000256" key="1">
    <source>
        <dbReference type="ARBA" id="ARBA00001964"/>
    </source>
</evidence>
<sequence length="258" mass="27620">MVRLVGALGQGYVQQGLGAADLFATLFFSTLRLRAADPRWPDRDRFLLSTAHNSALFHAALARRGLIDPARLDSYVQDGSTLEVNVSQRLGPLVEATLGSLGQGPSVGLGMALALRRRGSPARVYVVLGDGELQEGQVWEAAMYAGAHGIASLCVVIDLNFMQVEGHTDQVLRHEPLLDKWRAFGWQALAVDGHDIPALQRALAQADATRDRPTVIAATTLVGKGVGFLEGQLGHNMKLSPEDTRRALAVLDAAEVAA</sequence>
<dbReference type="Proteomes" id="UP000037660">
    <property type="component" value="Unassembled WGS sequence"/>
</dbReference>
<dbReference type="PANTHER" id="PTHR47514:SF1">
    <property type="entry name" value="TRANSKETOLASE N-TERMINAL SECTION-RELATED"/>
    <property type="match status" value="1"/>
</dbReference>
<dbReference type="InterPro" id="IPR029061">
    <property type="entry name" value="THDP-binding"/>
</dbReference>
<protein>
    <submittedName>
        <fullName evidence="5">Transketolase, N-terminal section</fullName>
        <ecNumber evidence="5">2.2.1.1</ecNumber>
    </submittedName>
</protein>
<comment type="similarity">
    <text evidence="2">Belongs to the transketolase family.</text>
</comment>
<dbReference type="GO" id="GO:0004802">
    <property type="term" value="F:transketolase activity"/>
    <property type="evidence" value="ECO:0007669"/>
    <property type="project" value="UniProtKB-EC"/>
</dbReference>
<keyword evidence="6" id="KW-1185">Reference proteome</keyword>
<dbReference type="PANTHER" id="PTHR47514">
    <property type="entry name" value="TRANSKETOLASE N-TERMINAL SECTION-RELATED"/>
    <property type="match status" value="1"/>
</dbReference>
<organism evidence="5 6">
    <name type="scientific">Piscinibacter sakaiensis</name>
    <name type="common">Ideonella sakaiensis</name>
    <dbReference type="NCBI Taxonomy" id="1547922"/>
    <lineage>
        <taxon>Bacteria</taxon>
        <taxon>Pseudomonadati</taxon>
        <taxon>Pseudomonadota</taxon>
        <taxon>Betaproteobacteria</taxon>
        <taxon>Burkholderiales</taxon>
        <taxon>Sphaerotilaceae</taxon>
        <taxon>Piscinibacter</taxon>
    </lineage>
</organism>
<dbReference type="Pfam" id="PF00456">
    <property type="entry name" value="Transketolase_N"/>
    <property type="match status" value="1"/>
</dbReference>
<dbReference type="EMBL" id="BBYR01000047">
    <property type="protein sequence ID" value="GAP37467.1"/>
    <property type="molecule type" value="Genomic_DNA"/>
</dbReference>
<dbReference type="AlphaFoldDB" id="A0A0K8P495"/>
<evidence type="ECO:0000313" key="6">
    <source>
        <dbReference type="Proteomes" id="UP000037660"/>
    </source>
</evidence>
<evidence type="ECO:0000313" key="5">
    <source>
        <dbReference type="EMBL" id="GAP37467.1"/>
    </source>
</evidence>
<gene>
    <name evidence="5" type="ORF">ISF6_3322</name>
</gene>
<keyword evidence="3" id="KW-0786">Thiamine pyrophosphate</keyword>
<proteinExistence type="inferred from homology"/>
<dbReference type="STRING" id="1547922.ISF6_3322"/>
<name>A0A0K8P495_PISS1</name>
<comment type="caution">
    <text evidence="5">The sequence shown here is derived from an EMBL/GenBank/DDBJ whole genome shotgun (WGS) entry which is preliminary data.</text>
</comment>
<dbReference type="CDD" id="cd02012">
    <property type="entry name" value="TPP_TK"/>
    <property type="match status" value="1"/>
</dbReference>
<dbReference type="InterPro" id="IPR005474">
    <property type="entry name" value="Transketolase_N"/>
</dbReference>
<dbReference type="EC" id="2.2.1.1" evidence="5"/>